<evidence type="ECO:0000313" key="3">
    <source>
        <dbReference type="EMBL" id="TMV13094.1"/>
    </source>
</evidence>
<sequence length="1900" mass="198136">MTYISTKSMRNALAQNEIDSTSKAVAAAGISTMLNSYVTTLDILMDRALEDMPKNPGRFLQATLPAKVMSGVFNLGTAFLDNQFEGSDRRMIDSIVDVAVGAGVGALAGAVAPYAVAALAGAGVTVGSPVLAAILLGTVITIGVDESELLDPVKDKIGDFIEGSGPVIKEAWDATAAAIGDAADSITDWGEQRLKDLAEAIDKAPAKAAELIDDFKKGYEAAKKKLADAADDAVRDLGLGQDLDDLVGKVKEKLKDLSDALPKNPDEALEKLGEGLKKLGDAVGDATGKVGDWLEGLRDWFEQAIEDSIPRLRDPIVLDLNGDGVQLVSRADANVRFDFDNDGFAESSGWLSAQDGFLAADWNGDGNINNVTELFGDEFTSGFDAMAALDTNGDSVLDANDAQWRKLRVWQDANSNGQTDSGELLRLSAFDIASIDLNFTTVNFNAGANLISEKGVYTTDNGKSFEIADVWFDFDNVNSRSLSVGSVSDSIKALPNLRGYGDIADLHVAMETDAALARRVKKLMEITPDQIIEASGLIEEIVFRWLGTFNEDRNGRGENFDGRVLATLEVITGTPFDVNGVTNPPAEAVAALTGAWQSVVNSAAARLLLQGPFAGVLSGLTYSVETDTLYMVGSAETMLADFAAIAPDGDGADQIAFFATVLSLVESVGADNGFDLENPEFVALREVLLEPLGLVGNTFVDLATEVRILGGAAPVVETHNIRGTSVYGEFNDDITLTGTNEKAVFGNGGDDRIYAGTAGASVMNGGEGDDTLRGGRYNDWLDGGAGHDLLLGGSGNDTYVVDSASDVIIETLYGGIDTVRAHINFSLDWSLENLTLLGAANLSGKGNDNGNRIIGNAGNNDLYGYAGRDYLDGGLGADTMTGGSDDDSYVVDSQGDQVVERRNGGTDHVYASITFTLGRNLENLTLTGESDLNATGNRYNNSIYGNDGDNRLDGGAGGYDRLYGGLGDDVYILRSGGTASDVADGGHDIVRAFFSTSLGAYIEDLILVGGDAIDGTGNEFSNKITGNGSANRLDGRVGADTMIGGGGDDVYVVDDSGDSVVELDGEGRDEVFSSISISMFANTEVLTLTGYEAINATGSRSADEINGNSYDNTISGNRGSDILRGNSGFDSLVGGTGSDSLFGGNDDDVLKGGNGNDLLDGGTGADRMVGGGGNDTYVVDNLKDRIVERKGVDTVNAMIDFTLGKGVENLVLLETSNARAGVGNGGRNDLTGNRYDNVLDGKVGADTMSGLAGNDFYYVDNAGDVVVEHENAGTDTVIASVDYALGENVEHLTLTGEAHIDGTGNAASNVIYGNGGRNTLTGNDGNDTLDGGLLADRMIGGTGNDTYYVDHGKDVVIEKLGEGTDTVYSGVNFKMEDVIEVLHLTGSGNLRGYGGAFDSTIHGNDGNNRLDGGSGGRNTLHGGSGNDTYVARTAATYGYENADAGIDEWITYFSTTLGANFERLRLQGDENLDGTGNALDNRIQGNSGDNTLNGAAGADRMIGRAGDDTYVVDNIGDVIVEKSNQGVDLVRSSVSFVLGANIEDLELTGNGAIDGTGNSEDNVLLGTGAANRLTGGNGSDSLRGYAGNDALNGGNGADILDGGVGDDTMAGGSGNDIYYVDSSGDEVVELAGEGTDEVISTVSYLLDANVEILRLSGNGTLDAGGNALDNTIWGNGANNVLDGKAGADLLIGGGGNDIYLVDNIRDVVIELYGEGLDEIRSTVNFSLDEEIERLTLFGSKSVDGTGNRLANTLTGNSAANTLRGMGGDDILNGEAGADTLIGGLGRDTLDGGLGHDTFVFETAQDSANGYYDADWINNFSVLGSDKIDLSLIDGDVSVAGVQELAFIEDRAFSSAGQIRFEANGSSATSILINLDADINTIEMRINLDRVYSLTAQDFIL</sequence>
<dbReference type="InterPro" id="IPR050557">
    <property type="entry name" value="RTX_toxin/Mannuronan_C5-epim"/>
</dbReference>
<dbReference type="EMBL" id="VCPC01000002">
    <property type="protein sequence ID" value="TMV13094.1"/>
    <property type="molecule type" value="Genomic_DNA"/>
</dbReference>
<name>A0ABY2X9N9_9RHOB</name>
<protein>
    <submittedName>
        <fullName evidence="3">Calcium-binding protein</fullName>
    </submittedName>
</protein>
<dbReference type="PRINTS" id="PR00313">
    <property type="entry name" value="CABNDNGRPT"/>
</dbReference>
<dbReference type="InterPro" id="IPR011049">
    <property type="entry name" value="Serralysin-like_metalloprot_C"/>
</dbReference>
<keyword evidence="2" id="KW-0964">Secreted</keyword>
<dbReference type="Gene3D" id="2.150.10.10">
    <property type="entry name" value="Serralysin-like metalloprotease, C-terminal"/>
    <property type="match status" value="9"/>
</dbReference>
<evidence type="ECO:0000313" key="4">
    <source>
        <dbReference type="Proteomes" id="UP001191082"/>
    </source>
</evidence>
<proteinExistence type="predicted"/>
<accession>A0ABY2X9N9</accession>
<evidence type="ECO:0000256" key="1">
    <source>
        <dbReference type="ARBA" id="ARBA00004613"/>
    </source>
</evidence>
<organism evidence="3 4">
    <name type="scientific">Arenibacterium halophilum</name>
    <dbReference type="NCBI Taxonomy" id="2583821"/>
    <lineage>
        <taxon>Bacteria</taxon>
        <taxon>Pseudomonadati</taxon>
        <taxon>Pseudomonadota</taxon>
        <taxon>Alphaproteobacteria</taxon>
        <taxon>Rhodobacterales</taxon>
        <taxon>Paracoccaceae</taxon>
        <taxon>Arenibacterium</taxon>
    </lineage>
</organism>
<dbReference type="InterPro" id="IPR001343">
    <property type="entry name" value="Hemolysn_Ca-bd"/>
</dbReference>
<dbReference type="PANTHER" id="PTHR38340:SF1">
    <property type="entry name" value="S-LAYER PROTEIN"/>
    <property type="match status" value="1"/>
</dbReference>
<keyword evidence="4" id="KW-1185">Reference proteome</keyword>
<dbReference type="PROSITE" id="PS00330">
    <property type="entry name" value="HEMOLYSIN_CALCIUM"/>
    <property type="match status" value="6"/>
</dbReference>
<gene>
    <name evidence="3" type="ORF">FGK64_09945</name>
</gene>
<dbReference type="RefSeq" id="WP_138863650.1">
    <property type="nucleotide sequence ID" value="NZ_VCPC01000002.1"/>
</dbReference>
<evidence type="ECO:0000256" key="2">
    <source>
        <dbReference type="ARBA" id="ARBA00022525"/>
    </source>
</evidence>
<dbReference type="SUPFAM" id="SSF51120">
    <property type="entry name" value="beta-Roll"/>
    <property type="match status" value="8"/>
</dbReference>
<dbReference type="Pfam" id="PF00353">
    <property type="entry name" value="HemolysinCabind"/>
    <property type="match status" value="12"/>
</dbReference>
<dbReference type="PANTHER" id="PTHR38340">
    <property type="entry name" value="S-LAYER PROTEIN"/>
    <property type="match status" value="1"/>
</dbReference>
<dbReference type="Proteomes" id="UP001191082">
    <property type="component" value="Unassembled WGS sequence"/>
</dbReference>
<comment type="caution">
    <text evidence="3">The sequence shown here is derived from an EMBL/GenBank/DDBJ whole genome shotgun (WGS) entry which is preliminary data.</text>
</comment>
<dbReference type="InterPro" id="IPR018511">
    <property type="entry name" value="Hemolysin-typ_Ca-bd_CS"/>
</dbReference>
<reference evidence="3 4" key="1">
    <citation type="submission" date="2019-05" db="EMBL/GenBank/DDBJ databases">
        <title>Marivita sp. nov. isolated from sea sediment.</title>
        <authorList>
            <person name="Kim W."/>
        </authorList>
    </citation>
    <scope>NUCLEOTIDE SEQUENCE [LARGE SCALE GENOMIC DNA]</scope>
    <source>
        <strain evidence="3 4">CAU 1492</strain>
    </source>
</reference>
<dbReference type="Gene3D" id="1.20.120.20">
    <property type="entry name" value="Apolipoprotein"/>
    <property type="match status" value="1"/>
</dbReference>
<comment type="subcellular location">
    <subcellularLocation>
        <location evidence="1">Secreted</location>
    </subcellularLocation>
</comment>